<evidence type="ECO:0000313" key="1">
    <source>
        <dbReference type="EMBL" id="PRY01919.1"/>
    </source>
</evidence>
<dbReference type="AlphaFoldDB" id="A0A2T0QDC2"/>
<accession>A0A2T0QDC2</accession>
<name>A0A2T0QDC2_9ACTN</name>
<protein>
    <submittedName>
        <fullName evidence="1">Uncharacterized protein DUF4245</fullName>
    </submittedName>
</protein>
<organism evidence="1 2">
    <name type="scientific">Allonocardiopsis opalescens</name>
    <dbReference type="NCBI Taxonomy" id="1144618"/>
    <lineage>
        <taxon>Bacteria</taxon>
        <taxon>Bacillati</taxon>
        <taxon>Actinomycetota</taxon>
        <taxon>Actinomycetes</taxon>
        <taxon>Streptosporangiales</taxon>
        <taxon>Allonocardiopsis</taxon>
    </lineage>
</organism>
<dbReference type="RefSeq" id="WP_106238469.1">
    <property type="nucleotide sequence ID" value="NZ_PVZC01000001.1"/>
</dbReference>
<gene>
    <name evidence="1" type="ORF">CLV72_101517</name>
</gene>
<reference evidence="1 2" key="1">
    <citation type="submission" date="2018-03" db="EMBL/GenBank/DDBJ databases">
        <title>Genomic Encyclopedia of Archaeal and Bacterial Type Strains, Phase II (KMG-II): from individual species to whole genera.</title>
        <authorList>
            <person name="Goeker M."/>
        </authorList>
    </citation>
    <scope>NUCLEOTIDE SEQUENCE [LARGE SCALE GENOMIC DNA]</scope>
    <source>
        <strain evidence="1 2">DSM 45601</strain>
    </source>
</reference>
<dbReference type="OrthoDB" id="5146801at2"/>
<proteinExistence type="predicted"/>
<evidence type="ECO:0000313" key="2">
    <source>
        <dbReference type="Proteomes" id="UP000237846"/>
    </source>
</evidence>
<comment type="caution">
    <text evidence="1">The sequence shown here is derived from an EMBL/GenBank/DDBJ whole genome shotgun (WGS) entry which is preliminary data.</text>
</comment>
<sequence length="177" mass="18425">MSGAAGRARAGFGGFAVAFGLCALVGVLMAANAALHQPEAPPPHDYSAQLAALEMTDPFPVYAPAGLGPEWRPTASRVEGEGEAVTWRLGFATPQLEHASVWQAGTAAEELVAERLAEPRPDGELNLGGEPWTRYLSGDGQRRALAREAEGVTLVVEGTASLDELAELAGSLRPHSG</sequence>
<dbReference type="EMBL" id="PVZC01000001">
    <property type="protein sequence ID" value="PRY01919.1"/>
    <property type="molecule type" value="Genomic_DNA"/>
</dbReference>
<dbReference type="InterPro" id="IPR025339">
    <property type="entry name" value="DUF4245"/>
</dbReference>
<keyword evidence="2" id="KW-1185">Reference proteome</keyword>
<dbReference type="Pfam" id="PF14030">
    <property type="entry name" value="DUF4245"/>
    <property type="match status" value="1"/>
</dbReference>
<dbReference type="Proteomes" id="UP000237846">
    <property type="component" value="Unassembled WGS sequence"/>
</dbReference>